<feature type="compositionally biased region" description="Low complexity" evidence="1">
    <location>
        <begin position="890"/>
        <end position="902"/>
    </location>
</feature>
<feature type="region of interest" description="Disordered" evidence="1">
    <location>
        <begin position="636"/>
        <end position="684"/>
    </location>
</feature>
<feature type="region of interest" description="Disordered" evidence="1">
    <location>
        <begin position="328"/>
        <end position="369"/>
    </location>
</feature>
<feature type="region of interest" description="Disordered" evidence="1">
    <location>
        <begin position="1148"/>
        <end position="1196"/>
    </location>
</feature>
<proteinExistence type="predicted"/>
<feature type="compositionally biased region" description="Acidic residues" evidence="1">
    <location>
        <begin position="903"/>
        <end position="916"/>
    </location>
</feature>
<keyword evidence="3" id="KW-1185">Reference proteome</keyword>
<comment type="caution">
    <text evidence="2">The sequence shown here is derived from an EMBL/GenBank/DDBJ whole genome shotgun (WGS) entry which is preliminary data.</text>
</comment>
<gene>
    <name evidence="2" type="ORF">ACHHYP_07462</name>
</gene>
<organism evidence="2 3">
    <name type="scientific">Achlya hypogyna</name>
    <name type="common">Oomycete</name>
    <name type="synonym">Protoachlya hypogyna</name>
    <dbReference type="NCBI Taxonomy" id="1202772"/>
    <lineage>
        <taxon>Eukaryota</taxon>
        <taxon>Sar</taxon>
        <taxon>Stramenopiles</taxon>
        <taxon>Oomycota</taxon>
        <taxon>Saprolegniomycetes</taxon>
        <taxon>Saprolegniales</taxon>
        <taxon>Achlyaceae</taxon>
        <taxon>Achlya</taxon>
    </lineage>
</organism>
<feature type="region of interest" description="Disordered" evidence="1">
    <location>
        <begin position="390"/>
        <end position="440"/>
    </location>
</feature>
<dbReference type="EMBL" id="JNBR01000075">
    <property type="protein sequence ID" value="OQR99003.1"/>
    <property type="molecule type" value="Genomic_DNA"/>
</dbReference>
<protein>
    <submittedName>
        <fullName evidence="2">Uncharacterized protein</fullName>
    </submittedName>
</protein>
<dbReference type="Proteomes" id="UP000243579">
    <property type="component" value="Unassembled WGS sequence"/>
</dbReference>
<feature type="region of interest" description="Disordered" evidence="1">
    <location>
        <begin position="874"/>
        <end position="916"/>
    </location>
</feature>
<reference evidence="2 3" key="1">
    <citation type="journal article" date="2014" name="Genome Biol. Evol.">
        <title>The secreted proteins of Achlya hypogyna and Thraustotheca clavata identify the ancestral oomycete secretome and reveal gene acquisitions by horizontal gene transfer.</title>
        <authorList>
            <person name="Misner I."/>
            <person name="Blouin N."/>
            <person name="Leonard G."/>
            <person name="Richards T.A."/>
            <person name="Lane C.E."/>
        </authorList>
    </citation>
    <scope>NUCLEOTIDE SEQUENCE [LARGE SCALE GENOMIC DNA]</scope>
    <source>
        <strain evidence="2 3">ATCC 48635</strain>
    </source>
</reference>
<feature type="region of interest" description="Disordered" evidence="1">
    <location>
        <begin position="729"/>
        <end position="823"/>
    </location>
</feature>
<dbReference type="OrthoDB" id="128928at2759"/>
<feature type="compositionally biased region" description="Acidic residues" evidence="1">
    <location>
        <begin position="339"/>
        <end position="349"/>
    </location>
</feature>
<evidence type="ECO:0000313" key="2">
    <source>
        <dbReference type="EMBL" id="OQR99003.1"/>
    </source>
</evidence>
<evidence type="ECO:0000313" key="3">
    <source>
        <dbReference type="Proteomes" id="UP000243579"/>
    </source>
</evidence>
<sequence>MTDVADFALDDCKADLTSSVVQADEELEFVEQTTTAENDLNDTQIPQLTSESAIAGALANEEHDVVQVIPALASAKHVIATPTSADTIAADDATAAAPATFDATDVDNDEALDYDEELRAYVDSMDDADLHATDNEDADASHNATSSPELKVVGREEPSVQVIAQTPDEPSTDDCVRNNDGATHEAAFFTDAPIDGTDVPVDGTDANLNETSLQSHEELSFISGGGNDAPLSAVSTPALAAAHFSIDDDEDDVEVGDDRMEHASTMATEDGQSVYQDLVSPMSQATEPLTEHQAYDNVSLSDDDGFVALSEPSESSVSSPAGQSFFTFMNAPSAPADGNDADVDADYEPIESPTTSDTPGYAPIESPSMTQRTTAIDTANEDGDFSIDNAEAEAPEDSPKTSTAVVEDEWAESVNGAKEEAVATAAADQPAGDDSRALDESLPEAKAGADLEETSRPSTDAAANDALDLTIGIGAPTTAIDAGAADFDASAAALDVPETTLESPETETFDDHFDVPLAPQETLMLSVALGADPDAASPFPLEVASTPALEPAHFSMDDDDTPACSDCIEHLSTKADTIDVVEPSATLYTGAEVSSTPAEAFEAPEDAPHASSVDAALMNPAPSGFVLPSASTEAVPTTGTFEADGSSADSPVWGHDGEAAQKLDNPVSATEANPWLEPDDDGGVAATANSWVAAATAERKPASQETIQTEQSNPWLQATPEAAHLNPWLQSTPPEPSVAKALPSANPWLSAPHGGTNALEDDDEFDSPWQSVPKTTAPEWTLAKSPSPPPAAVPDANPWVSATPEPSSRSDPWQPAPADLGNTTPWAERATVVHAVAASATSSWLSAGAAKAHASSARPVAAEDDFGDFVAVESSSEWATPAPPASAGDWGSADGWASTAATGDDDDFGDFGEQADDFSSFEPAATGCFDSFPTTAAPPTDSAAALFAAAFPDVPASAQSPSLPTLTTQDVLGSIDFESTQKTVVCSALLEPVTAAIRSGHIKVDANSTPEATAAFELKQAKFALTQKVQEAVVRHGLFTEHSPAYAEHQAQLASTDVVAITAGLRALQAELFADSATKAMLSIAEQAALSAQASIAEASKDSGKTTRFLGWAKPETDEAKSASLRVLTPTGASISKLQRSSFYHHSATTASASSDGEKADTEWETSSDGGLDEGAAPRTTRTASGSLVPAPSAPTGLMKKFSSKLGLPSLRPAWGKTSSKVSTLTLRRKGDKATRTMELQLDTISGGFDEIKWKCALFLFDADEVASTAPSQITVVSSSGVVLSSKSDRGAVQKLLKDKNSVWTIDIGSSKDSTEE</sequence>
<evidence type="ECO:0000256" key="1">
    <source>
        <dbReference type="SAM" id="MobiDB-lite"/>
    </source>
</evidence>
<accession>A0A1V9ZLY9</accession>
<name>A0A1V9ZLY9_ACHHY</name>